<dbReference type="InterPro" id="IPR019786">
    <property type="entry name" value="Zinc_finger_PHD-type_CS"/>
</dbReference>
<evidence type="ECO:0000256" key="6">
    <source>
        <dbReference type="SAM" id="MobiDB-lite"/>
    </source>
</evidence>
<protein>
    <recommendedName>
        <fullName evidence="7">PHD-type domain-containing protein</fullName>
    </recommendedName>
</protein>
<feature type="compositionally biased region" description="Low complexity" evidence="6">
    <location>
        <begin position="1211"/>
        <end position="1233"/>
    </location>
</feature>
<keyword evidence="3 5" id="KW-0863">Zinc-finger</keyword>
<feature type="compositionally biased region" description="Basic and acidic residues" evidence="6">
    <location>
        <begin position="944"/>
        <end position="955"/>
    </location>
</feature>
<dbReference type="GO" id="GO:0008270">
    <property type="term" value="F:zinc ion binding"/>
    <property type="evidence" value="ECO:0007669"/>
    <property type="project" value="UniProtKB-KW"/>
</dbReference>
<dbReference type="Gene3D" id="3.60.10.10">
    <property type="entry name" value="Endonuclease/exonuclease/phosphatase"/>
    <property type="match status" value="1"/>
</dbReference>
<evidence type="ECO:0000313" key="8">
    <source>
        <dbReference type="EMBL" id="OCL11373.1"/>
    </source>
</evidence>
<sequence length="1647" mass="181163">MEATGSISIRILTHNIRYATDNPFKGEEVWEIRRPRLLSELHFHTIYNPETFICLQEVLYKQLLDIMTRLNEGSAVDEWAYIGIGRDDGRKAGEYSPIIYRPAVWKLEYFENIWLSETPDRPSKGWDAVCIRILTVGIFQHRQSKKKLMALNTHLDDRGEKARFEAAKMIIERISKPIAGQEDQRPMPIFLAGDFNSEPTQEAYMTLTAANSPIQDAMGMALEKTYGHTNTFTDYSLNNPDTLTKYKQAAQISQKVLETVTGWCVEGSNIVDLCEKGDRLLDEEVAKVYKGKKISKGIAHPTTISPSSYITPYTPLKSDVEEAAVTLKTGEVIKIQLGAQIDGFGAIVCDSIIIPSEKNEGDQLSGRQADLILATHYANELLLRLMIPPGLVASGTEEEQKKAAAQKPYTQAKITQMLEKIVKSYNCSLVESTTCWMFERNEIESKKKIILAPGDGVKGEGLPEVGEVWGVEMGVSLGTGKVKTLSNRATLHRRTTTTYGLKRPSSRATLSEIVKKFGTFPFSLRQLEDERAAKVGVVECVRGNVLRQYEVVGDKDNEPVARLFTTVAITRNGMTRLAAPPSPDLTKYKTENKITDEEILKILEQPIGKNTGSKSKNKKKKKKPAKKTEEEEVSAGTMLNRPSHMPMHFCIHLMNELTRRRIILHFGLHEGLANKLCSAQADAREMPSMRPTRKSSRTSSPFVRTSNISPAPVFDVKKEKAQTSLDGWIEPPLKNPTPSFEDHGFARHGVLENMAPLGIPPSAKLKARLRGDTHRRSMLSKNGAMSAGEEALSTPEMTPIADPEVSEGQKPEEALPPSLAAQYEDEDDEYVPNGARSVSKPAKATVKNGVAAVTPVRDAIGQGTPSSKTSIVRQRLQIVVNDAVKRAQDEDKPMVGEAVKQLYEDSFRNQNLVDLLDAIMHERQTPEQLSDFRAYIKRAKKQAKAQEGRSVDRRAGIHGHSPSFSAKRRHSLTPSKSATTIPTIPATPAPGFSILSSESNPLSHPPLLPPNVTHTSRSTRSRTPRKQSAANGELTPQLSGMASSPRDSLRSGSAIIESDSELSEVNEDIVQNVPPELLPLNGTTSAMGPKTTKSKNSVQTHLGLARGGKKSKSTSTKLSAPASGKRSADEAGMDEEEAAAIQVKRQKMLQTFPDFSPEISDIRSQDGSYISNGPLTFPAQLLPQGNPRRSGRSRNGTSQGPATADDGGLETPGLAASTSASAATTRPTTPLLAERPAKRQRRAGKAKTKHSPVKNRNGPVAGVARPGGGLGTPIGNDDNEVHSPPDGNDDDCAACGGSGFLICCDSCSRSFHFTCCDPPLDKDADPDVFNCHVCLARMAPLDQPPPPLRSGEKELGVQKKPIFSELFKAINNRNVTAFVLPSDIRARFEGYTAGDEGEYEEVTQQFDLKKVNGYAIRPDYLRLRDSSNKVILCCQCGKSAADKRALVQCDYCREYWHLDCCDPPLAVPPKVSEDSTTRTAWRCRRHIHHDLASFPIAPARSYRTRKPKDSTIVEPVFSRGLRNNGIIEVADELSDEEEEDVFDKWKKRCPEDGIIYRLPQKGIVLDFIDKVKQSRTSKRPKKPNHHARRSNNSSLSRFVDRPIAEQQAALNLAQFAQKEKDIGLGADNVEALVFGLTVSSSALSVVA</sequence>
<feature type="region of interest" description="Disordered" evidence="6">
    <location>
        <begin position="684"/>
        <end position="706"/>
    </location>
</feature>
<dbReference type="GO" id="GO:0032221">
    <property type="term" value="C:Rpd3S complex"/>
    <property type="evidence" value="ECO:0007669"/>
    <property type="project" value="TreeGrafter"/>
</dbReference>
<feature type="compositionally biased region" description="Low complexity" evidence="6">
    <location>
        <begin position="1183"/>
        <end position="1200"/>
    </location>
</feature>
<dbReference type="GO" id="GO:0006357">
    <property type="term" value="P:regulation of transcription by RNA polymerase II"/>
    <property type="evidence" value="ECO:0007669"/>
    <property type="project" value="TreeGrafter"/>
</dbReference>
<dbReference type="InterPro" id="IPR036390">
    <property type="entry name" value="WH_DNA-bd_sf"/>
</dbReference>
<comment type="similarity">
    <text evidence="1">Belongs to the peptidase M24 family.</text>
</comment>
<dbReference type="InterPro" id="IPR001965">
    <property type="entry name" value="Znf_PHD"/>
</dbReference>
<feature type="region of interest" description="Disordered" evidence="6">
    <location>
        <begin position="940"/>
        <end position="1051"/>
    </location>
</feature>
<keyword evidence="2" id="KW-0479">Metal-binding</keyword>
<dbReference type="FunFam" id="3.90.230.10:FF:000016">
    <property type="entry name" value="Putative curved dna-binding protein"/>
    <property type="match status" value="1"/>
</dbReference>
<reference evidence="8 9" key="1">
    <citation type="journal article" date="2016" name="Nat. Commun.">
        <title>Ectomycorrhizal ecology is imprinted in the genome of the dominant symbiotic fungus Cenococcum geophilum.</title>
        <authorList>
            <consortium name="DOE Joint Genome Institute"/>
            <person name="Peter M."/>
            <person name="Kohler A."/>
            <person name="Ohm R.A."/>
            <person name="Kuo A."/>
            <person name="Krutzmann J."/>
            <person name="Morin E."/>
            <person name="Arend M."/>
            <person name="Barry K.W."/>
            <person name="Binder M."/>
            <person name="Choi C."/>
            <person name="Clum A."/>
            <person name="Copeland A."/>
            <person name="Grisel N."/>
            <person name="Haridas S."/>
            <person name="Kipfer T."/>
            <person name="LaButti K."/>
            <person name="Lindquist E."/>
            <person name="Lipzen A."/>
            <person name="Maire R."/>
            <person name="Meier B."/>
            <person name="Mihaltcheva S."/>
            <person name="Molinier V."/>
            <person name="Murat C."/>
            <person name="Poggeler S."/>
            <person name="Quandt C.A."/>
            <person name="Sperisen C."/>
            <person name="Tritt A."/>
            <person name="Tisserant E."/>
            <person name="Crous P.W."/>
            <person name="Henrissat B."/>
            <person name="Nehls U."/>
            <person name="Egli S."/>
            <person name="Spatafora J.W."/>
            <person name="Grigoriev I.V."/>
            <person name="Martin F.M."/>
        </authorList>
    </citation>
    <scope>NUCLEOTIDE SEQUENCE [LARGE SCALE GENOMIC DNA]</scope>
    <source>
        <strain evidence="8 9">CBS 207.34</strain>
    </source>
</reference>
<accession>A0A8E2JVT8</accession>
<dbReference type="CDD" id="cd15535">
    <property type="entry name" value="PHD1_Rco1"/>
    <property type="match status" value="1"/>
</dbReference>
<dbReference type="Gene3D" id="1.10.10.10">
    <property type="entry name" value="Winged helix-like DNA-binding domain superfamily/Winged helix DNA-binding domain"/>
    <property type="match status" value="1"/>
</dbReference>
<evidence type="ECO:0000256" key="3">
    <source>
        <dbReference type="ARBA" id="ARBA00022771"/>
    </source>
</evidence>
<feature type="compositionally biased region" description="Basic residues" evidence="6">
    <location>
        <begin position="1238"/>
        <end position="1253"/>
    </location>
</feature>
<proteinExistence type="inferred from homology"/>
<dbReference type="InterPro" id="IPR019787">
    <property type="entry name" value="Znf_PHD-finger"/>
</dbReference>
<dbReference type="Pfam" id="PF00628">
    <property type="entry name" value="PHD"/>
    <property type="match status" value="1"/>
</dbReference>
<evidence type="ECO:0000256" key="4">
    <source>
        <dbReference type="ARBA" id="ARBA00022833"/>
    </source>
</evidence>
<dbReference type="EMBL" id="KV749057">
    <property type="protein sequence ID" value="OCL11373.1"/>
    <property type="molecule type" value="Genomic_DNA"/>
</dbReference>
<dbReference type="PANTHER" id="PTHR47636">
    <property type="entry name" value="TRANSCRIPTIONAL REGULATORY PROTEIN RCO1"/>
    <property type="match status" value="1"/>
</dbReference>
<dbReference type="InterPro" id="IPR036388">
    <property type="entry name" value="WH-like_DNA-bd_sf"/>
</dbReference>
<feature type="compositionally biased region" description="Basic residues" evidence="6">
    <location>
        <begin position="1574"/>
        <end position="1589"/>
    </location>
</feature>
<organism evidence="8 9">
    <name type="scientific">Glonium stellatum</name>
    <dbReference type="NCBI Taxonomy" id="574774"/>
    <lineage>
        <taxon>Eukaryota</taxon>
        <taxon>Fungi</taxon>
        <taxon>Dikarya</taxon>
        <taxon>Ascomycota</taxon>
        <taxon>Pezizomycotina</taxon>
        <taxon>Dothideomycetes</taxon>
        <taxon>Pleosporomycetidae</taxon>
        <taxon>Gloniales</taxon>
        <taxon>Gloniaceae</taxon>
        <taxon>Glonium</taxon>
    </lineage>
</organism>
<dbReference type="InterPro" id="IPR013083">
    <property type="entry name" value="Znf_RING/FYVE/PHD"/>
</dbReference>
<feature type="region of interest" description="Disordered" evidence="6">
    <location>
        <begin position="1157"/>
        <end position="1283"/>
    </location>
</feature>
<feature type="region of interest" description="Disordered" evidence="6">
    <location>
        <begin position="773"/>
        <end position="814"/>
    </location>
</feature>
<evidence type="ECO:0000256" key="2">
    <source>
        <dbReference type="ARBA" id="ARBA00022723"/>
    </source>
</evidence>
<feature type="compositionally biased region" description="Basic residues" evidence="6">
    <location>
        <begin position="615"/>
        <end position="625"/>
    </location>
</feature>
<dbReference type="CDD" id="cd01089">
    <property type="entry name" value="PA2G4-like"/>
    <property type="match status" value="1"/>
</dbReference>
<feature type="region of interest" description="Disordered" evidence="6">
    <location>
        <begin position="1075"/>
        <end position="1135"/>
    </location>
</feature>
<dbReference type="Gene3D" id="3.30.40.10">
    <property type="entry name" value="Zinc/RING finger domain, C3HC4 (zinc finger)"/>
    <property type="match status" value="2"/>
</dbReference>
<evidence type="ECO:0000313" key="9">
    <source>
        <dbReference type="Proteomes" id="UP000250140"/>
    </source>
</evidence>
<dbReference type="SMART" id="SM00249">
    <property type="entry name" value="PHD"/>
    <property type="match status" value="2"/>
</dbReference>
<keyword evidence="9" id="KW-1185">Reference proteome</keyword>
<dbReference type="PROSITE" id="PS50016">
    <property type="entry name" value="ZF_PHD_2"/>
    <property type="match status" value="1"/>
</dbReference>
<dbReference type="PANTHER" id="PTHR47636:SF1">
    <property type="entry name" value="TRANSCRIPTIONAL REGULATORY PROTEIN RCO1"/>
    <property type="match status" value="1"/>
</dbReference>
<feature type="region of interest" description="Disordered" evidence="6">
    <location>
        <begin position="605"/>
        <end position="640"/>
    </location>
</feature>
<feature type="region of interest" description="Disordered" evidence="6">
    <location>
        <begin position="1574"/>
        <end position="1597"/>
    </location>
</feature>
<dbReference type="Proteomes" id="UP000250140">
    <property type="component" value="Unassembled WGS sequence"/>
</dbReference>
<evidence type="ECO:0000259" key="7">
    <source>
        <dbReference type="PROSITE" id="PS50016"/>
    </source>
</evidence>
<dbReference type="InterPro" id="IPR052819">
    <property type="entry name" value="Chromatin_regulatory_protein"/>
</dbReference>
<name>A0A8E2JVT8_9PEZI</name>
<dbReference type="InterPro" id="IPR036005">
    <property type="entry name" value="Creatinase/aminopeptidase-like"/>
</dbReference>
<keyword evidence="4" id="KW-0862">Zinc</keyword>
<dbReference type="CDD" id="cd09083">
    <property type="entry name" value="EEP-1"/>
    <property type="match status" value="1"/>
</dbReference>
<dbReference type="SUPFAM" id="SSF57903">
    <property type="entry name" value="FYVE/PHD zinc finger"/>
    <property type="match status" value="2"/>
</dbReference>
<feature type="compositionally biased region" description="Low complexity" evidence="6">
    <location>
        <begin position="978"/>
        <end position="1002"/>
    </location>
</feature>
<evidence type="ECO:0000256" key="5">
    <source>
        <dbReference type="PROSITE-ProRule" id="PRU00146"/>
    </source>
</evidence>
<dbReference type="InterPro" id="IPR011011">
    <property type="entry name" value="Znf_FYVE_PHD"/>
</dbReference>
<feature type="compositionally biased region" description="Polar residues" evidence="6">
    <location>
        <begin position="1165"/>
        <end position="1174"/>
    </location>
</feature>
<dbReference type="FunFam" id="1.10.10.10:FF:000029">
    <property type="entry name" value="Proliferation-associated 2G4, a"/>
    <property type="match status" value="1"/>
</dbReference>
<dbReference type="PROSITE" id="PS01359">
    <property type="entry name" value="ZF_PHD_1"/>
    <property type="match status" value="1"/>
</dbReference>
<dbReference type="Gene3D" id="3.90.230.10">
    <property type="entry name" value="Creatinase/methionine aminopeptidase superfamily"/>
    <property type="match status" value="1"/>
</dbReference>
<gene>
    <name evidence="8" type="ORF">AOQ84DRAFT_287350</name>
</gene>
<feature type="domain" description="PHD-type" evidence="7">
    <location>
        <begin position="1289"/>
        <end position="1337"/>
    </location>
</feature>
<feature type="compositionally biased region" description="Polar residues" evidence="6">
    <location>
        <begin position="1026"/>
        <end position="1046"/>
    </location>
</feature>
<evidence type="ECO:0000256" key="1">
    <source>
        <dbReference type="ARBA" id="ARBA00007319"/>
    </source>
</evidence>
<dbReference type="SUPFAM" id="SSF56219">
    <property type="entry name" value="DNase I-like"/>
    <property type="match status" value="1"/>
</dbReference>
<dbReference type="SUPFAM" id="SSF46785">
    <property type="entry name" value="Winged helix' DNA-binding domain"/>
    <property type="match status" value="1"/>
</dbReference>
<dbReference type="InterPro" id="IPR036691">
    <property type="entry name" value="Endo/exonu/phosph_ase_sf"/>
</dbReference>
<dbReference type="OrthoDB" id="5876363at2759"/>
<dbReference type="SUPFAM" id="SSF55920">
    <property type="entry name" value="Creatinase/aminopeptidase"/>
    <property type="match status" value="1"/>
</dbReference>